<evidence type="ECO:0000256" key="2">
    <source>
        <dbReference type="SAM" id="SignalP"/>
    </source>
</evidence>
<keyword evidence="1" id="KW-0812">Transmembrane</keyword>
<keyword evidence="1" id="KW-0472">Membrane</keyword>
<protein>
    <submittedName>
        <fullName evidence="3">Uncharacterized protein</fullName>
    </submittedName>
</protein>
<keyword evidence="1" id="KW-1133">Transmembrane helix</keyword>
<dbReference type="AlphaFoldDB" id="A0A8R1DN10"/>
<feature type="chain" id="PRO_5035853937" evidence="2">
    <location>
        <begin position="19"/>
        <end position="114"/>
    </location>
</feature>
<dbReference type="EnsemblMetazoa" id="CJA06341.1">
    <property type="protein sequence ID" value="CJA06341.1"/>
    <property type="gene ID" value="WBGene00125545"/>
</dbReference>
<name>A0A8R1DN10_CAEJA</name>
<evidence type="ECO:0000313" key="4">
    <source>
        <dbReference type="Proteomes" id="UP000005237"/>
    </source>
</evidence>
<accession>A0A8R1DN10</accession>
<evidence type="ECO:0000256" key="1">
    <source>
        <dbReference type="SAM" id="Phobius"/>
    </source>
</evidence>
<sequence>MGLLVILTMLTLFAVGEMLPVVPWAVRNETDMVDSSTEQTFQELNVVISNRGYAYMTALVVMMLFGAFVYCHTASIRKQRILEQLNERDLLPEWSPLLITSKNIRPPTPYEQVV</sequence>
<feature type="signal peptide" evidence="2">
    <location>
        <begin position="1"/>
        <end position="18"/>
    </location>
</feature>
<dbReference type="Proteomes" id="UP000005237">
    <property type="component" value="Unassembled WGS sequence"/>
</dbReference>
<reference evidence="3" key="2">
    <citation type="submission" date="2022-06" db="UniProtKB">
        <authorList>
            <consortium name="EnsemblMetazoa"/>
        </authorList>
    </citation>
    <scope>IDENTIFICATION</scope>
    <source>
        <strain evidence="3">DF5081</strain>
    </source>
</reference>
<keyword evidence="4" id="KW-1185">Reference proteome</keyword>
<proteinExistence type="predicted"/>
<evidence type="ECO:0000313" key="3">
    <source>
        <dbReference type="EnsemblMetazoa" id="CJA06341.1"/>
    </source>
</evidence>
<organism evidence="3 4">
    <name type="scientific">Caenorhabditis japonica</name>
    <dbReference type="NCBI Taxonomy" id="281687"/>
    <lineage>
        <taxon>Eukaryota</taxon>
        <taxon>Metazoa</taxon>
        <taxon>Ecdysozoa</taxon>
        <taxon>Nematoda</taxon>
        <taxon>Chromadorea</taxon>
        <taxon>Rhabditida</taxon>
        <taxon>Rhabditina</taxon>
        <taxon>Rhabditomorpha</taxon>
        <taxon>Rhabditoidea</taxon>
        <taxon>Rhabditidae</taxon>
        <taxon>Peloderinae</taxon>
        <taxon>Caenorhabditis</taxon>
    </lineage>
</organism>
<feature type="transmembrane region" description="Helical" evidence="1">
    <location>
        <begin position="53"/>
        <end position="71"/>
    </location>
</feature>
<keyword evidence="2" id="KW-0732">Signal</keyword>
<reference evidence="4" key="1">
    <citation type="submission" date="2010-08" db="EMBL/GenBank/DDBJ databases">
        <authorList>
            <consortium name="Caenorhabditis japonica Sequencing Consortium"/>
            <person name="Wilson R.K."/>
        </authorList>
    </citation>
    <scope>NUCLEOTIDE SEQUENCE [LARGE SCALE GENOMIC DNA]</scope>
    <source>
        <strain evidence="4">DF5081</strain>
    </source>
</reference>